<sequence length="146" mass="16408">MILKTKEQVLLYAANQDLTIDEYATREYPKATGPGGEISAITLSDGTKIGIDISYGDVIEETETLMTEVLNAIAEYLILEYKNIEGIVKEFSMEQEEDIIGDEKFLDYLGESQTLIKNMRIDATSNDVEDHPVLGEVKRELQNLDN</sequence>
<dbReference type="AlphaFoldDB" id="A0A7X8SRA3"/>
<proteinExistence type="predicted"/>
<evidence type="ECO:0000313" key="1">
    <source>
        <dbReference type="EMBL" id="NLR94964.1"/>
    </source>
</evidence>
<evidence type="ECO:0000313" key="2">
    <source>
        <dbReference type="Proteomes" id="UP000585050"/>
    </source>
</evidence>
<gene>
    <name evidence="1" type="ORF">HGP29_27405</name>
</gene>
<organism evidence="1 2">
    <name type="scientific">Flammeovirga agarivorans</name>
    <dbReference type="NCBI Taxonomy" id="2726742"/>
    <lineage>
        <taxon>Bacteria</taxon>
        <taxon>Pseudomonadati</taxon>
        <taxon>Bacteroidota</taxon>
        <taxon>Cytophagia</taxon>
        <taxon>Cytophagales</taxon>
        <taxon>Flammeovirgaceae</taxon>
        <taxon>Flammeovirga</taxon>
    </lineage>
</organism>
<keyword evidence="2" id="KW-1185">Reference proteome</keyword>
<reference evidence="1 2" key="1">
    <citation type="submission" date="2020-04" db="EMBL/GenBank/DDBJ databases">
        <title>Flammeovirga sp. SR4, a novel species isolated from seawater.</title>
        <authorList>
            <person name="Wang X."/>
        </authorList>
    </citation>
    <scope>NUCLEOTIDE SEQUENCE [LARGE SCALE GENOMIC DNA]</scope>
    <source>
        <strain evidence="1 2">SR4</strain>
    </source>
</reference>
<accession>A0A7X8SRA3</accession>
<protein>
    <submittedName>
        <fullName evidence="1">Uncharacterized protein</fullName>
    </submittedName>
</protein>
<name>A0A7X8SRA3_9BACT</name>
<dbReference type="RefSeq" id="WP_168885673.1">
    <property type="nucleotide sequence ID" value="NZ_JABAIL010000016.1"/>
</dbReference>
<comment type="caution">
    <text evidence="1">The sequence shown here is derived from an EMBL/GenBank/DDBJ whole genome shotgun (WGS) entry which is preliminary data.</text>
</comment>
<dbReference type="EMBL" id="JABAIL010000016">
    <property type="protein sequence ID" value="NLR94964.1"/>
    <property type="molecule type" value="Genomic_DNA"/>
</dbReference>
<dbReference type="Proteomes" id="UP000585050">
    <property type="component" value="Unassembled WGS sequence"/>
</dbReference>